<evidence type="ECO:0000313" key="1">
    <source>
        <dbReference type="WBParaSite" id="maker-PairedContig_6306-snap-gene-0.15-mRNA-1"/>
    </source>
</evidence>
<organism evidence="1">
    <name type="scientific">Wuchereria bancrofti</name>
    <dbReference type="NCBI Taxonomy" id="6293"/>
    <lineage>
        <taxon>Eukaryota</taxon>
        <taxon>Metazoa</taxon>
        <taxon>Ecdysozoa</taxon>
        <taxon>Nematoda</taxon>
        <taxon>Chromadorea</taxon>
        <taxon>Rhabditida</taxon>
        <taxon>Spirurina</taxon>
        <taxon>Spiruromorpha</taxon>
        <taxon>Filarioidea</taxon>
        <taxon>Onchocercidae</taxon>
        <taxon>Wuchereria</taxon>
    </lineage>
</organism>
<sequence>MFHRSIGSEIINISLSLRKHKDCTDDIPNCPSIENIIDMAVVPNEIPPSEKTETSNVVTDSSSISNAKLPNGTVQSQTTNIVNLPTRVQLPKDVINGMSVHRFSHVFYQLLDDFLLLTKLTQFLKDHPRPATITGFIVASYLLISYLKLSIAALIELIAQAVWPISHAMLLFIERLSINFSSFMHSSDDIIKGAYCDVAEIWCKHF</sequence>
<name>A0A1I8EYH5_WUCBA</name>
<dbReference type="WBParaSite" id="maker-PairedContig_6306-snap-gene-0.15-mRNA-1">
    <property type="protein sequence ID" value="maker-PairedContig_6306-snap-gene-0.15-mRNA-1"/>
    <property type="gene ID" value="maker-PairedContig_6306-snap-gene-0.15"/>
</dbReference>
<reference evidence="1" key="1">
    <citation type="submission" date="2016-11" db="UniProtKB">
        <authorList>
            <consortium name="WormBaseParasite"/>
        </authorList>
    </citation>
    <scope>IDENTIFICATION</scope>
    <source>
        <strain evidence="1">pt0022</strain>
    </source>
</reference>
<dbReference type="AlphaFoldDB" id="A0A1I8EYH5"/>
<accession>A0A1I8EYH5</accession>
<proteinExistence type="predicted"/>
<protein>
    <submittedName>
        <fullName evidence="1">Uncharacterized protein</fullName>
    </submittedName>
</protein>